<proteinExistence type="predicted"/>
<accession>E1SVY4</accession>
<gene>
    <name evidence="1" type="ordered locus">Fbal_3236</name>
</gene>
<protein>
    <submittedName>
        <fullName evidence="1">Uncharacterized protein</fullName>
    </submittedName>
</protein>
<evidence type="ECO:0000313" key="1">
    <source>
        <dbReference type="EMBL" id="ADN77435.1"/>
    </source>
</evidence>
<dbReference type="HOGENOM" id="CLU_081532_0_0_6"/>
<dbReference type="KEGG" id="fbl:Fbal_3236"/>
<dbReference type="Proteomes" id="UP000006683">
    <property type="component" value="Chromosome"/>
</dbReference>
<reference evidence="1 2" key="1">
    <citation type="journal article" date="2010" name="Stand. Genomic Sci.">
        <title>Complete genome sequence of Ferrimonas balearica type strain (PAT).</title>
        <authorList>
            <person name="Nolan M."/>
            <person name="Sikorski J."/>
            <person name="Davenport K."/>
            <person name="Lucas S."/>
            <person name="Glavina Del Rio T."/>
            <person name="Tice H."/>
            <person name="Cheng J."/>
            <person name="Goodwin L."/>
            <person name="Pitluck S."/>
            <person name="Liolios K."/>
            <person name="Ivanova N."/>
            <person name="Mavromatis K."/>
            <person name="Ovchinnikova G."/>
            <person name="Pati A."/>
            <person name="Chen A."/>
            <person name="Palaniappan K."/>
            <person name="Land M."/>
            <person name="Hauser L."/>
            <person name="Chang Y."/>
            <person name="Jeffries C."/>
            <person name="Tapia R."/>
            <person name="Brettin T."/>
            <person name="Detter J."/>
            <person name="Han C."/>
            <person name="Yasawong M."/>
            <person name="Rohde M."/>
            <person name="Tindall B."/>
            <person name="Goker M."/>
            <person name="Woyke T."/>
            <person name="Bristow J."/>
            <person name="Eisen J."/>
            <person name="Markowitz V."/>
            <person name="Hugenholtz P."/>
            <person name="Kyrpides N."/>
            <person name="Klenk H."/>
            <person name="Lapidus A."/>
        </authorList>
    </citation>
    <scope>NUCLEOTIDE SEQUENCE [LARGE SCALE GENOMIC DNA]</scope>
    <source>
        <strain evidence="2">DSM 9799 / CCM 4581 / KCTC 23876 / PAT</strain>
    </source>
</reference>
<keyword evidence="2" id="KW-1185">Reference proteome</keyword>
<dbReference type="EMBL" id="CP002209">
    <property type="protein sequence ID" value="ADN77435.1"/>
    <property type="molecule type" value="Genomic_DNA"/>
</dbReference>
<dbReference type="AlphaFoldDB" id="E1SVY4"/>
<organism evidence="1 2">
    <name type="scientific">Ferrimonas balearica (strain DSM 9799 / CCM 4581 / KCTC 23876 / PAT)</name>
    <dbReference type="NCBI Taxonomy" id="550540"/>
    <lineage>
        <taxon>Bacteria</taxon>
        <taxon>Pseudomonadati</taxon>
        <taxon>Pseudomonadota</taxon>
        <taxon>Gammaproteobacteria</taxon>
        <taxon>Alteromonadales</taxon>
        <taxon>Ferrimonadaceae</taxon>
        <taxon>Ferrimonas</taxon>
    </lineage>
</organism>
<sequence>MRKIHLVTSCSNSKHRGKVTLSLHEIRTQVSKEAFAKSWCEFVDSVAVDDLLPAYQRYKGSHWSVAKSCMEEFDAQLWVMSAGLGLLHSETLIPNYQATFASGSIDSISLEPGSRLGANRSWWRELTENKWSRIRQSPQSIMLLMQQYPNDRFVICGSNDYIGAVEEDLSKGLEHLAYASEQVLVITSGKAKFDSLEHVLLRSQGLMKESLGCNMITLNISLAKRVVQWVSEEQNVSFQRIKSEFTPTLVSKSCSERKPGVRRAEMEVKAYISKALKQEPKVSASALLKRFRAEGNSFEQRRFMAAFRNVKEQQ</sequence>
<dbReference type="eggNOG" id="ENOG5032QW5">
    <property type="taxonomic scope" value="Bacteria"/>
</dbReference>
<evidence type="ECO:0000313" key="2">
    <source>
        <dbReference type="Proteomes" id="UP000006683"/>
    </source>
</evidence>
<dbReference type="STRING" id="550540.Fbal_3236"/>
<name>E1SVY4_FERBD</name>